<dbReference type="Gene3D" id="1.10.630.10">
    <property type="entry name" value="Cytochrome P450"/>
    <property type="match status" value="1"/>
</dbReference>
<evidence type="ECO:0000256" key="1">
    <source>
        <dbReference type="ARBA" id="ARBA00022723"/>
    </source>
</evidence>
<dbReference type="InterPro" id="IPR001128">
    <property type="entry name" value="Cyt_P450"/>
</dbReference>
<reference evidence="3" key="1">
    <citation type="submission" date="2023-05" db="EMBL/GenBank/DDBJ databases">
        <title>Nepenthes gracilis genome sequencing.</title>
        <authorList>
            <person name="Fukushima K."/>
        </authorList>
    </citation>
    <scope>NUCLEOTIDE SEQUENCE</scope>
    <source>
        <strain evidence="3">SING2019-196</strain>
    </source>
</reference>
<dbReference type="InterPro" id="IPR002403">
    <property type="entry name" value="Cyt_P450_E_grp-IV"/>
</dbReference>
<organism evidence="3 4">
    <name type="scientific">Nepenthes gracilis</name>
    <name type="common">Slender pitcher plant</name>
    <dbReference type="NCBI Taxonomy" id="150966"/>
    <lineage>
        <taxon>Eukaryota</taxon>
        <taxon>Viridiplantae</taxon>
        <taxon>Streptophyta</taxon>
        <taxon>Embryophyta</taxon>
        <taxon>Tracheophyta</taxon>
        <taxon>Spermatophyta</taxon>
        <taxon>Magnoliopsida</taxon>
        <taxon>eudicotyledons</taxon>
        <taxon>Gunneridae</taxon>
        <taxon>Pentapetalae</taxon>
        <taxon>Caryophyllales</taxon>
        <taxon>Nepenthaceae</taxon>
        <taxon>Nepenthes</taxon>
    </lineage>
</organism>
<keyword evidence="4" id="KW-1185">Reference proteome</keyword>
<dbReference type="AlphaFoldDB" id="A0AAD3SQ14"/>
<comment type="caution">
    <text evidence="3">The sequence shown here is derived from an EMBL/GenBank/DDBJ whole genome shotgun (WGS) entry which is preliminary data.</text>
</comment>
<name>A0AAD3SQ14_NEPGR</name>
<dbReference type="GO" id="GO:0010295">
    <property type="term" value="F:(+)-abscisic acid 8'-hydroxylase activity"/>
    <property type="evidence" value="ECO:0007669"/>
    <property type="project" value="TreeGrafter"/>
</dbReference>
<dbReference type="EMBL" id="BSYO01000014">
    <property type="protein sequence ID" value="GMH14784.1"/>
    <property type="molecule type" value="Genomic_DNA"/>
</dbReference>
<dbReference type="GO" id="GO:0016125">
    <property type="term" value="P:sterol metabolic process"/>
    <property type="evidence" value="ECO:0007669"/>
    <property type="project" value="TreeGrafter"/>
</dbReference>
<sequence>MKDDGRVIQVGTKDLLPENAKQTVLHMMGQHDLRYGEIFKTHILGYPCIMLASPEAARFVLLTKASLFKPTYPKSKERLIGAAALFYQQGPCHSRLRKLVQASLSLDKIQRLIPKIEAIVTSALHSWSGGRVVHTFHELKKLTFEVAILVIFGNLNCKCKEKLKENYYILDRGYNSFPTKIPGTKYYKSALARQRLGCLIKEIVRERLSTKRLSAKNLLDCLLSFREESGKMLTDDHVVDNVIGVLFAAQDTTASLFTWVLKYITDKDKLLEAIKEEQKNIHEFNDQGLRPLTWAQTRSTPVTNKVILETLRMASIISFTYREATEDVIYDGQLA</sequence>
<accession>A0AAD3SQ14</accession>
<proteinExistence type="predicted"/>
<dbReference type="GO" id="GO:0020037">
    <property type="term" value="F:heme binding"/>
    <property type="evidence" value="ECO:0007669"/>
    <property type="project" value="InterPro"/>
</dbReference>
<evidence type="ECO:0008006" key="5">
    <source>
        <dbReference type="Google" id="ProtNLM"/>
    </source>
</evidence>
<gene>
    <name evidence="3" type="ORF">Nepgr_016625</name>
</gene>
<dbReference type="SUPFAM" id="SSF48264">
    <property type="entry name" value="Cytochrome P450"/>
    <property type="match status" value="1"/>
</dbReference>
<keyword evidence="1" id="KW-0479">Metal-binding</keyword>
<evidence type="ECO:0000313" key="3">
    <source>
        <dbReference type="EMBL" id="GMH14784.1"/>
    </source>
</evidence>
<dbReference type="PANTHER" id="PTHR24286:SF375">
    <property type="entry name" value="ABSCISIC ACID 8'-HYDROXYLASE 4-LIKE"/>
    <property type="match status" value="1"/>
</dbReference>
<dbReference type="PANTHER" id="PTHR24286">
    <property type="entry name" value="CYTOCHROME P450 26"/>
    <property type="match status" value="1"/>
</dbReference>
<dbReference type="Pfam" id="PF00067">
    <property type="entry name" value="p450"/>
    <property type="match status" value="1"/>
</dbReference>
<dbReference type="PRINTS" id="PR00465">
    <property type="entry name" value="EP450IV"/>
</dbReference>
<dbReference type="InterPro" id="IPR036396">
    <property type="entry name" value="Cyt_P450_sf"/>
</dbReference>
<dbReference type="GO" id="GO:0005506">
    <property type="term" value="F:iron ion binding"/>
    <property type="evidence" value="ECO:0007669"/>
    <property type="project" value="InterPro"/>
</dbReference>
<evidence type="ECO:0000313" key="4">
    <source>
        <dbReference type="Proteomes" id="UP001279734"/>
    </source>
</evidence>
<evidence type="ECO:0000256" key="2">
    <source>
        <dbReference type="ARBA" id="ARBA00023004"/>
    </source>
</evidence>
<keyword evidence="2" id="KW-0408">Iron</keyword>
<protein>
    <recommendedName>
        <fullName evidence="5">Cytochrome P450</fullName>
    </recommendedName>
</protein>
<dbReference type="Proteomes" id="UP001279734">
    <property type="component" value="Unassembled WGS sequence"/>
</dbReference>